<evidence type="ECO:0000259" key="8">
    <source>
        <dbReference type="PROSITE" id="PS50893"/>
    </source>
</evidence>
<dbReference type="SUPFAM" id="SSF52540">
    <property type="entry name" value="P-loop containing nucleoside triphosphate hydrolases"/>
    <property type="match status" value="1"/>
</dbReference>
<keyword evidence="11" id="KW-1185">Reference proteome</keyword>
<dbReference type="InterPro" id="IPR003439">
    <property type="entry name" value="ABC_transporter-like_ATP-bd"/>
</dbReference>
<keyword evidence="6 7" id="KW-0472">Membrane</keyword>
<evidence type="ECO:0000256" key="3">
    <source>
        <dbReference type="ARBA" id="ARBA00022741"/>
    </source>
</evidence>
<dbReference type="PANTHER" id="PTHR43394">
    <property type="entry name" value="ATP-DEPENDENT PERMEASE MDL1, MITOCHONDRIAL"/>
    <property type="match status" value="1"/>
</dbReference>
<evidence type="ECO:0000256" key="2">
    <source>
        <dbReference type="ARBA" id="ARBA00022692"/>
    </source>
</evidence>
<dbReference type="InterPro" id="IPR017871">
    <property type="entry name" value="ABC_transporter-like_CS"/>
</dbReference>
<comment type="caution">
    <text evidence="10">The sequence shown here is derived from an EMBL/GenBank/DDBJ whole genome shotgun (WGS) entry which is preliminary data.</text>
</comment>
<evidence type="ECO:0000259" key="9">
    <source>
        <dbReference type="PROSITE" id="PS50929"/>
    </source>
</evidence>
<feature type="transmembrane region" description="Helical" evidence="7">
    <location>
        <begin position="38"/>
        <end position="59"/>
    </location>
</feature>
<name>A0ABQ6IWB5_9MICO</name>
<gene>
    <name evidence="10" type="ORF">GCM10025883_34010</name>
</gene>
<comment type="subcellular location">
    <subcellularLocation>
        <location evidence="1">Cell membrane</location>
        <topology evidence="1">Multi-pass membrane protein</topology>
    </subcellularLocation>
</comment>
<dbReference type="CDD" id="cd07346">
    <property type="entry name" value="ABC_6TM_exporters"/>
    <property type="match status" value="1"/>
</dbReference>
<feature type="transmembrane region" description="Helical" evidence="7">
    <location>
        <begin position="165"/>
        <end position="182"/>
    </location>
</feature>
<dbReference type="PROSITE" id="PS50929">
    <property type="entry name" value="ABC_TM1F"/>
    <property type="match status" value="1"/>
</dbReference>
<dbReference type="PROSITE" id="PS00211">
    <property type="entry name" value="ABC_TRANSPORTER_1"/>
    <property type="match status" value="1"/>
</dbReference>
<dbReference type="InterPro" id="IPR036640">
    <property type="entry name" value="ABC1_TM_sf"/>
</dbReference>
<keyword evidence="2 7" id="KW-0812">Transmembrane</keyword>
<accession>A0ABQ6IWB5</accession>
<evidence type="ECO:0000256" key="1">
    <source>
        <dbReference type="ARBA" id="ARBA00004651"/>
    </source>
</evidence>
<dbReference type="Gene3D" id="1.20.1560.10">
    <property type="entry name" value="ABC transporter type 1, transmembrane domain"/>
    <property type="match status" value="1"/>
</dbReference>
<protein>
    <submittedName>
        <fullName evidence="10">Iron ABC transporter ATP-binding protein</fullName>
    </submittedName>
</protein>
<dbReference type="InterPro" id="IPR011527">
    <property type="entry name" value="ABC1_TM_dom"/>
</dbReference>
<keyword evidence="5 7" id="KW-1133">Transmembrane helix</keyword>
<feature type="domain" description="ABC transmembrane type-1" evidence="9">
    <location>
        <begin position="40"/>
        <end position="329"/>
    </location>
</feature>
<feature type="transmembrane region" description="Helical" evidence="7">
    <location>
        <begin position="188"/>
        <end position="205"/>
    </location>
</feature>
<dbReference type="Pfam" id="PF00664">
    <property type="entry name" value="ABC_membrane"/>
    <property type="match status" value="1"/>
</dbReference>
<dbReference type="Proteomes" id="UP001157126">
    <property type="component" value="Unassembled WGS sequence"/>
</dbReference>
<dbReference type="Pfam" id="PF00005">
    <property type="entry name" value="ABC_tran"/>
    <property type="match status" value="1"/>
</dbReference>
<evidence type="ECO:0000256" key="5">
    <source>
        <dbReference type="ARBA" id="ARBA00022989"/>
    </source>
</evidence>
<evidence type="ECO:0000256" key="4">
    <source>
        <dbReference type="ARBA" id="ARBA00022840"/>
    </source>
</evidence>
<dbReference type="GO" id="GO:0005524">
    <property type="term" value="F:ATP binding"/>
    <property type="evidence" value="ECO:0007669"/>
    <property type="project" value="UniProtKB-KW"/>
</dbReference>
<dbReference type="PANTHER" id="PTHR43394:SF1">
    <property type="entry name" value="ATP-BINDING CASSETTE SUB-FAMILY B MEMBER 10, MITOCHONDRIAL"/>
    <property type="match status" value="1"/>
</dbReference>
<organism evidence="10 11">
    <name type="scientific">Mobilicoccus caccae</name>
    <dbReference type="NCBI Taxonomy" id="1859295"/>
    <lineage>
        <taxon>Bacteria</taxon>
        <taxon>Bacillati</taxon>
        <taxon>Actinomycetota</taxon>
        <taxon>Actinomycetes</taxon>
        <taxon>Micrococcales</taxon>
        <taxon>Dermatophilaceae</taxon>
        <taxon>Mobilicoccus</taxon>
    </lineage>
</organism>
<feature type="domain" description="ABC transporter" evidence="8">
    <location>
        <begin position="365"/>
        <end position="599"/>
    </location>
</feature>
<evidence type="ECO:0000313" key="11">
    <source>
        <dbReference type="Proteomes" id="UP001157126"/>
    </source>
</evidence>
<keyword evidence="3" id="KW-0547">Nucleotide-binding</keyword>
<sequence length="615" mass="67974">MTDSPRSGSHESETRSSEEGMLASLVAIVRFTSELRRYYLGVIVCALVTAGAGLATPFLIGHATDTIVDAVNSGSGVGVLPTLAMLALAILVMELVSTVMHNLGGYTGDVLSNRIRALLSTRYLDKLLRLPQDWFDSEMTGSIVSRLNRSITEVSNFMKSMSNTFFSMLLQTVAVLVISAIYYWPLAVLLAVVFPVYVWLTGLTSRKWQRLEADKNHHIDSAGGRFAEVVGQIRVVRSFVRERHELHTFTDHFERTHDTTREQSRHWHTMDVLRRGVLNVVFAAMYLLIFWRTLEGEFSVGQMVLLIQLITMARTPVEMMSWVLDTAQRAVAGSRDYFRVMREVEVPTPDGMPELPARPEDAPVLEFDDVRFGYGDGPDVLTDVTFDVRPGERVALVSESGGGKTTLVNLLLGLYPLRSGHIRIDGIDIAAMPHDELRRRVSIVFQDASLFSDTVGENIRYGLPDASQDEVALAARRANAGEFVERLDGGYDALIGERGLKLSGGQKQRISVARAMLKDASVLVLDEATSALDTRSERAVQEGLEELMAGRTSLVIAHRLSTIATVDRIVTLKEGHVDEIGTPAELAKTGGVYGELLALQRRGEDSYLNAYQTSR</sequence>
<evidence type="ECO:0000256" key="7">
    <source>
        <dbReference type="SAM" id="Phobius"/>
    </source>
</evidence>
<dbReference type="SUPFAM" id="SSF90123">
    <property type="entry name" value="ABC transporter transmembrane region"/>
    <property type="match status" value="1"/>
</dbReference>
<feature type="transmembrane region" description="Helical" evidence="7">
    <location>
        <begin position="276"/>
        <end position="294"/>
    </location>
</feature>
<dbReference type="EMBL" id="BSUO01000001">
    <property type="protein sequence ID" value="GMA41356.1"/>
    <property type="molecule type" value="Genomic_DNA"/>
</dbReference>
<dbReference type="PROSITE" id="PS50893">
    <property type="entry name" value="ABC_TRANSPORTER_2"/>
    <property type="match status" value="1"/>
</dbReference>
<dbReference type="InterPro" id="IPR027417">
    <property type="entry name" value="P-loop_NTPase"/>
</dbReference>
<evidence type="ECO:0000313" key="10">
    <source>
        <dbReference type="EMBL" id="GMA41356.1"/>
    </source>
</evidence>
<feature type="transmembrane region" description="Helical" evidence="7">
    <location>
        <begin position="79"/>
        <end position="96"/>
    </location>
</feature>
<evidence type="ECO:0000256" key="6">
    <source>
        <dbReference type="ARBA" id="ARBA00023136"/>
    </source>
</evidence>
<dbReference type="Gene3D" id="3.40.50.300">
    <property type="entry name" value="P-loop containing nucleotide triphosphate hydrolases"/>
    <property type="match status" value="1"/>
</dbReference>
<dbReference type="SMART" id="SM00382">
    <property type="entry name" value="AAA"/>
    <property type="match status" value="1"/>
</dbReference>
<keyword evidence="4 10" id="KW-0067">ATP-binding</keyword>
<dbReference type="InterPro" id="IPR003593">
    <property type="entry name" value="AAA+_ATPase"/>
</dbReference>
<reference evidence="11" key="1">
    <citation type="journal article" date="2019" name="Int. J. Syst. Evol. Microbiol.">
        <title>The Global Catalogue of Microorganisms (GCM) 10K type strain sequencing project: providing services to taxonomists for standard genome sequencing and annotation.</title>
        <authorList>
            <consortium name="The Broad Institute Genomics Platform"/>
            <consortium name="The Broad Institute Genome Sequencing Center for Infectious Disease"/>
            <person name="Wu L."/>
            <person name="Ma J."/>
        </authorList>
    </citation>
    <scope>NUCLEOTIDE SEQUENCE [LARGE SCALE GENOMIC DNA]</scope>
    <source>
        <strain evidence="11">NBRC 113072</strain>
    </source>
</reference>
<proteinExistence type="predicted"/>
<dbReference type="InterPro" id="IPR039421">
    <property type="entry name" value="Type_1_exporter"/>
</dbReference>